<keyword evidence="2" id="KW-1185">Reference proteome</keyword>
<accession>A0ACB8FLP4</accession>
<evidence type="ECO:0000313" key="2">
    <source>
        <dbReference type="Proteomes" id="UP000827872"/>
    </source>
</evidence>
<organism evidence="1 2">
    <name type="scientific">Sphaerodactylus townsendi</name>
    <dbReference type="NCBI Taxonomy" id="933632"/>
    <lineage>
        <taxon>Eukaryota</taxon>
        <taxon>Metazoa</taxon>
        <taxon>Chordata</taxon>
        <taxon>Craniata</taxon>
        <taxon>Vertebrata</taxon>
        <taxon>Euteleostomi</taxon>
        <taxon>Lepidosauria</taxon>
        <taxon>Squamata</taxon>
        <taxon>Bifurcata</taxon>
        <taxon>Gekkota</taxon>
        <taxon>Sphaerodactylidae</taxon>
        <taxon>Sphaerodactylus</taxon>
    </lineage>
</organism>
<sequence length="384" mass="43418">MDEGSTDGPAFSEKSITQESLPHAEGTDGRSQFQRTEKWKSYCRITLGSYEGEKVRGLYEGEGVAKFHGGNEYRGMFSEGLMHGKGTYTWADGVKYEGNFVKNVQMHQGRYTWPDGSVYDGQVKSGIRHGFGTYTCGTHPISYSGQWFEGKRHGKGILYYNKEGSSWYEGQFVNNVKSGWGLRCYKSGNVYKGDWERDMRHGHGTMSWLTTDQEYTGQWVNGLQHGQGIHTWYLKRISGSQYPLRNQYVGDIVNGNRHGHGKFIFASGAVYDGEWVFNKKHGMGKLILKNGRQYEGEFIDDRLAKYPALQIDDANMHKLSHICTPSPFGTGERGRKRPPTLLFVFETSTKCTILLVEDLALRQTAVSPPLWLASPLLVLLVRTD</sequence>
<reference evidence="1" key="1">
    <citation type="submission" date="2021-08" db="EMBL/GenBank/DDBJ databases">
        <title>The first chromosome-level gecko genome reveals the dynamic sex chromosomes of Neotropical dwarf geckos (Sphaerodactylidae: Sphaerodactylus).</title>
        <authorList>
            <person name="Pinto B.J."/>
            <person name="Keating S.E."/>
            <person name="Gamble T."/>
        </authorList>
    </citation>
    <scope>NUCLEOTIDE SEQUENCE</scope>
    <source>
        <strain evidence="1">TG3544</strain>
    </source>
</reference>
<comment type="caution">
    <text evidence="1">The sequence shown here is derived from an EMBL/GenBank/DDBJ whole genome shotgun (WGS) entry which is preliminary data.</text>
</comment>
<gene>
    <name evidence="1" type="ORF">K3G42_032111</name>
</gene>
<dbReference type="Proteomes" id="UP000827872">
    <property type="component" value="Linkage Group LG04"/>
</dbReference>
<proteinExistence type="predicted"/>
<evidence type="ECO:0000313" key="1">
    <source>
        <dbReference type="EMBL" id="KAH8006162.1"/>
    </source>
</evidence>
<dbReference type="EMBL" id="CM037617">
    <property type="protein sequence ID" value="KAH8006162.1"/>
    <property type="molecule type" value="Genomic_DNA"/>
</dbReference>
<protein>
    <submittedName>
        <fullName evidence="1">Uncharacterized protein</fullName>
    </submittedName>
</protein>
<name>A0ACB8FLP4_9SAUR</name>